<feature type="region of interest" description="Disordered" evidence="3">
    <location>
        <begin position="140"/>
        <end position="178"/>
    </location>
</feature>
<dbReference type="PANTHER" id="PTHR16263">
    <property type="entry name" value="TETRATRICOPEPTIDE REPEAT PROTEIN 38"/>
    <property type="match status" value="1"/>
</dbReference>
<organism evidence="4 5">
    <name type="scientific">Eleutherodactylus coqui</name>
    <name type="common">Puerto Rican coqui</name>
    <dbReference type="NCBI Taxonomy" id="57060"/>
    <lineage>
        <taxon>Eukaryota</taxon>
        <taxon>Metazoa</taxon>
        <taxon>Chordata</taxon>
        <taxon>Craniata</taxon>
        <taxon>Vertebrata</taxon>
        <taxon>Euteleostomi</taxon>
        <taxon>Amphibia</taxon>
        <taxon>Batrachia</taxon>
        <taxon>Anura</taxon>
        <taxon>Neobatrachia</taxon>
        <taxon>Hyloidea</taxon>
        <taxon>Eleutherodactylidae</taxon>
        <taxon>Eleutherodactylinae</taxon>
        <taxon>Eleutherodactylus</taxon>
        <taxon>Eleutherodactylus</taxon>
    </lineage>
</organism>
<sequence>MKAADPNFVMGHVISNGLELIGTGRSPLLDKDLEKEFKVMSDLAKTQQLTEWETMHAAALEVFAKGNIPAAAEMWEQILQDHPLDLLAIKLAHDSYFYLGQQTQMRDSIARILPYWTPSTPLSRKPLKCLEGLYMGHLSSAKVPNSRPSVDRSVNGGGPEIAPAPPTSIHSKRAIIHR</sequence>
<keyword evidence="2" id="KW-0802">TPR repeat</keyword>
<protein>
    <recommendedName>
        <fullName evidence="6">Tetratricopeptide repeat protein 38</fullName>
    </recommendedName>
</protein>
<comment type="caution">
    <text evidence="4">The sequence shown here is derived from an EMBL/GenBank/DDBJ whole genome shotgun (WGS) entry which is preliminary data.</text>
</comment>
<keyword evidence="1" id="KW-0677">Repeat</keyword>
<gene>
    <name evidence="4" type="ORF">GDO78_006559</name>
</gene>
<proteinExistence type="predicted"/>
<evidence type="ECO:0000256" key="2">
    <source>
        <dbReference type="ARBA" id="ARBA00022803"/>
    </source>
</evidence>
<evidence type="ECO:0000256" key="3">
    <source>
        <dbReference type="SAM" id="MobiDB-lite"/>
    </source>
</evidence>
<accession>A0A8J6FPS6</accession>
<keyword evidence="5" id="KW-1185">Reference proteome</keyword>
<dbReference type="AlphaFoldDB" id="A0A8J6FPS6"/>
<dbReference type="EMBL" id="WNTK01000002">
    <property type="protein sequence ID" value="KAG9491251.1"/>
    <property type="molecule type" value="Genomic_DNA"/>
</dbReference>
<evidence type="ECO:0000313" key="4">
    <source>
        <dbReference type="EMBL" id="KAG9491251.1"/>
    </source>
</evidence>
<evidence type="ECO:0000313" key="5">
    <source>
        <dbReference type="Proteomes" id="UP000770717"/>
    </source>
</evidence>
<dbReference type="Proteomes" id="UP000770717">
    <property type="component" value="Unassembled WGS sequence"/>
</dbReference>
<evidence type="ECO:0008006" key="6">
    <source>
        <dbReference type="Google" id="ProtNLM"/>
    </source>
</evidence>
<evidence type="ECO:0000256" key="1">
    <source>
        <dbReference type="ARBA" id="ARBA00022737"/>
    </source>
</evidence>
<dbReference type="OrthoDB" id="1427555at2759"/>
<reference evidence="4" key="1">
    <citation type="thesis" date="2020" institute="ProQuest LLC" country="789 East Eisenhower Parkway, Ann Arbor, MI, USA">
        <title>Comparative Genomics and Chromosome Evolution.</title>
        <authorList>
            <person name="Mudd A.B."/>
        </authorList>
    </citation>
    <scope>NUCLEOTIDE SEQUENCE</scope>
    <source>
        <strain evidence="4">HN-11 Male</strain>
        <tissue evidence="4">Kidney and liver</tissue>
    </source>
</reference>
<dbReference type="PANTHER" id="PTHR16263:SF4">
    <property type="entry name" value="TETRATRICOPEPTIDE REPEAT PROTEIN 38"/>
    <property type="match status" value="1"/>
</dbReference>
<dbReference type="InterPro" id="IPR033891">
    <property type="entry name" value="TTC38"/>
</dbReference>
<name>A0A8J6FPS6_ELECQ</name>